<evidence type="ECO:0000313" key="2">
    <source>
        <dbReference type="EMBL" id="KWV48428.1"/>
    </source>
</evidence>
<accession>A0A109JGA2</accession>
<evidence type="ECO:0000256" key="1">
    <source>
        <dbReference type="SAM" id="MobiDB-lite"/>
    </source>
</evidence>
<dbReference type="EMBL" id="LNCU01000107">
    <property type="protein sequence ID" value="KWV48428.1"/>
    <property type="molecule type" value="Genomic_DNA"/>
</dbReference>
<dbReference type="Proteomes" id="UP000057737">
    <property type="component" value="Unassembled WGS sequence"/>
</dbReference>
<keyword evidence="3" id="KW-1185">Reference proteome</keyword>
<gene>
    <name evidence="2" type="ORF">AS156_18280</name>
</gene>
<reference evidence="2 3" key="1">
    <citation type="submission" date="2015-11" db="EMBL/GenBank/DDBJ databases">
        <title>Draft Genome Sequence of the Strain BR 10303 (Bradyrhizobium sp.) isolated from nodules of Centrolobium paraense.</title>
        <authorList>
            <person name="Zelli J.E."/>
            <person name="Simoes-Araujo J.L."/>
            <person name="Barauna A.C."/>
            <person name="Silva K."/>
        </authorList>
    </citation>
    <scope>NUCLEOTIDE SEQUENCE [LARGE SCALE GENOMIC DNA]</scope>
    <source>
        <strain evidence="2 3">BR 10303</strain>
    </source>
</reference>
<evidence type="ECO:0000313" key="3">
    <source>
        <dbReference type="Proteomes" id="UP000057737"/>
    </source>
</evidence>
<feature type="region of interest" description="Disordered" evidence="1">
    <location>
        <begin position="100"/>
        <end position="122"/>
    </location>
</feature>
<proteinExistence type="predicted"/>
<protein>
    <submittedName>
        <fullName evidence="2">Uncharacterized protein</fullName>
    </submittedName>
</protein>
<comment type="caution">
    <text evidence="2">The sequence shown here is derived from an EMBL/GenBank/DDBJ whole genome shotgun (WGS) entry which is preliminary data.</text>
</comment>
<feature type="compositionally biased region" description="Basic residues" evidence="1">
    <location>
        <begin position="110"/>
        <end position="122"/>
    </location>
</feature>
<dbReference type="RefSeq" id="WP_066513441.1">
    <property type="nucleotide sequence ID" value="NZ_LNCU01000107.1"/>
</dbReference>
<organism evidence="2 3">
    <name type="scientific">Bradyrhizobium macuxiense</name>
    <dbReference type="NCBI Taxonomy" id="1755647"/>
    <lineage>
        <taxon>Bacteria</taxon>
        <taxon>Pseudomonadati</taxon>
        <taxon>Pseudomonadota</taxon>
        <taxon>Alphaproteobacteria</taxon>
        <taxon>Hyphomicrobiales</taxon>
        <taxon>Nitrobacteraceae</taxon>
        <taxon>Bradyrhizobium</taxon>
    </lineage>
</organism>
<dbReference type="AlphaFoldDB" id="A0A109JGA2"/>
<name>A0A109JGA2_9BRAD</name>
<sequence>MNFQVTVLKVLVSYPDGFASMAALRHDIAILATSGRDWADRTKRLASRVPGLDIFSQRLVERENGGWKITSKGRNVLDFMEARSGLGRVVALAPTEAPVPRLKKREDRSRRRRERRDRRRKVRELIEATAS</sequence>